<proteinExistence type="predicted"/>
<name>A0A1I1D8G0_9BACT</name>
<dbReference type="STRING" id="927664.SAMN05421780_10112"/>
<keyword evidence="1" id="KW-0472">Membrane</keyword>
<protein>
    <recommendedName>
        <fullName evidence="4">DUF4129 domain-containing protein</fullName>
    </recommendedName>
</protein>
<gene>
    <name evidence="2" type="ORF">SAMN05421780_10112</name>
</gene>
<keyword evidence="1" id="KW-0812">Transmembrane</keyword>
<evidence type="ECO:0000256" key="1">
    <source>
        <dbReference type="SAM" id="Phobius"/>
    </source>
</evidence>
<keyword evidence="1" id="KW-1133">Transmembrane helix</keyword>
<organism evidence="2 3">
    <name type="scientific">Flexibacter flexilis DSM 6793</name>
    <dbReference type="NCBI Taxonomy" id="927664"/>
    <lineage>
        <taxon>Bacteria</taxon>
        <taxon>Pseudomonadati</taxon>
        <taxon>Bacteroidota</taxon>
        <taxon>Cytophagia</taxon>
        <taxon>Cytophagales</taxon>
        <taxon>Flexibacteraceae</taxon>
        <taxon>Flexibacter</taxon>
    </lineage>
</organism>
<evidence type="ECO:0008006" key="4">
    <source>
        <dbReference type="Google" id="ProtNLM"/>
    </source>
</evidence>
<dbReference type="AlphaFoldDB" id="A0A1I1D8G0"/>
<evidence type="ECO:0000313" key="2">
    <source>
        <dbReference type="EMBL" id="SFB70626.1"/>
    </source>
</evidence>
<reference evidence="2 3" key="1">
    <citation type="submission" date="2016-10" db="EMBL/GenBank/DDBJ databases">
        <authorList>
            <person name="de Groot N.N."/>
        </authorList>
    </citation>
    <scope>NUCLEOTIDE SEQUENCE [LARGE SCALE GENOMIC DNA]</scope>
    <source>
        <strain evidence="2 3">DSM 6793</strain>
    </source>
</reference>
<dbReference type="Proteomes" id="UP000199514">
    <property type="component" value="Unassembled WGS sequence"/>
</dbReference>
<sequence length="335" mass="38705">MLRAFFVCFIGNSVFFSRYLSFGHPNHKNIIMQLRLVFCCWLSIVTLWAATTDVLGQNLTPQSNLPHGRFLKDTAQVGQPVQYSLSFKHDKNIQVVFPDSSHDFAPFEFVRKAFFTTRSDSLQSMDSAVYTVTTFELDSLQNLSLPIYVLLPSGDSLAEWTDEDTLIIRNSVKIQENLIADTIFWQIKTEFNYIYWGIGATFLLILLLLANSFLGKPLNRAFKLLIMYQRHKAFHGSFDKLTNQILKNPSALGLEKAQTIWKKYIEKVDNIPYSTYTTREINQHLPDTKLKETLQAIDRYVYGGIQPNNIDEHLQRLLKQANAIYELKRSEIRKS</sequence>
<evidence type="ECO:0000313" key="3">
    <source>
        <dbReference type="Proteomes" id="UP000199514"/>
    </source>
</evidence>
<feature type="transmembrane region" description="Helical" evidence="1">
    <location>
        <begin position="193"/>
        <end position="214"/>
    </location>
</feature>
<keyword evidence="3" id="KW-1185">Reference proteome</keyword>
<dbReference type="EMBL" id="FOLE01000001">
    <property type="protein sequence ID" value="SFB70626.1"/>
    <property type="molecule type" value="Genomic_DNA"/>
</dbReference>
<accession>A0A1I1D8G0</accession>